<gene>
    <name evidence="1" type="ORF">CLODIP_2_CD07159</name>
</gene>
<comment type="caution">
    <text evidence="1">The sequence shown here is derived from an EMBL/GenBank/DDBJ whole genome shotgun (WGS) entry which is preliminary data.</text>
</comment>
<protein>
    <submittedName>
        <fullName evidence="1">Uncharacterized protein</fullName>
    </submittedName>
</protein>
<proteinExistence type="predicted"/>
<sequence length="237" mass="27045">MDIALNTPCISPDDGAPPHSVHAWNFLANAFEQKFLQDETARQSAPKITQESNNKRQKMIIVRRYSMRLLENAPKNQQSCNMNQNRAVRPVWIDPRISNVGPNMPMGYSGLPRPGGIRQPGYFPYQNMRLYQGSGNYTPQPGKKTKIKSILISSPSKCKEHQINFNLWLSSISFRAVILHAIPFQRNYYFGSNFQLPTTVGNAEVDKLIEKTYWSEGLEYSSPPCFCCKEYTGWNVC</sequence>
<evidence type="ECO:0000313" key="1">
    <source>
        <dbReference type="EMBL" id="CAB3377253.1"/>
    </source>
</evidence>
<organism evidence="1 2">
    <name type="scientific">Cloeon dipterum</name>
    <dbReference type="NCBI Taxonomy" id="197152"/>
    <lineage>
        <taxon>Eukaryota</taxon>
        <taxon>Metazoa</taxon>
        <taxon>Ecdysozoa</taxon>
        <taxon>Arthropoda</taxon>
        <taxon>Hexapoda</taxon>
        <taxon>Insecta</taxon>
        <taxon>Pterygota</taxon>
        <taxon>Palaeoptera</taxon>
        <taxon>Ephemeroptera</taxon>
        <taxon>Pisciforma</taxon>
        <taxon>Baetidae</taxon>
        <taxon>Cloeon</taxon>
    </lineage>
</organism>
<evidence type="ECO:0000313" key="2">
    <source>
        <dbReference type="Proteomes" id="UP000494165"/>
    </source>
</evidence>
<keyword evidence="2" id="KW-1185">Reference proteome</keyword>
<dbReference type="EMBL" id="CADEPI010000142">
    <property type="protein sequence ID" value="CAB3377253.1"/>
    <property type="molecule type" value="Genomic_DNA"/>
</dbReference>
<accession>A0A8S1DHA1</accession>
<dbReference type="Proteomes" id="UP000494165">
    <property type="component" value="Unassembled WGS sequence"/>
</dbReference>
<name>A0A8S1DHA1_9INSE</name>
<reference evidence="1 2" key="1">
    <citation type="submission" date="2020-04" db="EMBL/GenBank/DDBJ databases">
        <authorList>
            <person name="Alioto T."/>
            <person name="Alioto T."/>
            <person name="Gomez Garrido J."/>
        </authorList>
    </citation>
    <scope>NUCLEOTIDE SEQUENCE [LARGE SCALE GENOMIC DNA]</scope>
</reference>
<dbReference type="AlphaFoldDB" id="A0A8S1DHA1"/>